<evidence type="ECO:0000313" key="1">
    <source>
        <dbReference type="EMBL" id="CAG8534334.1"/>
    </source>
</evidence>
<dbReference type="Proteomes" id="UP000789525">
    <property type="component" value="Unassembled WGS sequence"/>
</dbReference>
<dbReference type="EMBL" id="CAJVPT010006748">
    <property type="protein sequence ID" value="CAG8534334.1"/>
    <property type="molecule type" value="Genomic_DNA"/>
</dbReference>
<gene>
    <name evidence="1" type="ORF">ACOLOM_LOCUS4208</name>
</gene>
<name>A0ACA9LK46_9GLOM</name>
<evidence type="ECO:0000313" key="2">
    <source>
        <dbReference type="Proteomes" id="UP000789525"/>
    </source>
</evidence>
<keyword evidence="2" id="KW-1185">Reference proteome</keyword>
<reference evidence="1" key="1">
    <citation type="submission" date="2021-06" db="EMBL/GenBank/DDBJ databases">
        <authorList>
            <person name="Kallberg Y."/>
            <person name="Tangrot J."/>
            <person name="Rosling A."/>
        </authorList>
    </citation>
    <scope>NUCLEOTIDE SEQUENCE</scope>
    <source>
        <strain evidence="1">CL356</strain>
    </source>
</reference>
<proteinExistence type="predicted"/>
<accession>A0ACA9LK46</accession>
<organism evidence="1 2">
    <name type="scientific">Acaulospora colombiana</name>
    <dbReference type="NCBI Taxonomy" id="27376"/>
    <lineage>
        <taxon>Eukaryota</taxon>
        <taxon>Fungi</taxon>
        <taxon>Fungi incertae sedis</taxon>
        <taxon>Mucoromycota</taxon>
        <taxon>Glomeromycotina</taxon>
        <taxon>Glomeromycetes</taxon>
        <taxon>Diversisporales</taxon>
        <taxon>Acaulosporaceae</taxon>
        <taxon>Acaulospora</taxon>
    </lineage>
</organism>
<sequence>MPNRRGRKPLATPPTDKKHKQNLSNQRKFRQRRDAYVKGLEVKVKEYEDQLKEMGLVCAQVQEENRSLREKVASLEKRRGERNELCDGSLGISSTEIQLASKISGSKDVNSCSGSSIYSVQDIIESTQMSENQIYQELHKGENSCDVVMGDASDYGSNSGSASRQFVRNSSSYQQCLSPASPKHYASLLPLDNINYQPRVLPSYLSSFDFHNEQIKEKYSFHRQQTKNGTNPSSTSSMSVEDIINPPLFCERDGDICFCEPSVTIDDLELNDAKTPSQMSTNNGRYLVTTQKTGKRICMIIPPFPECEDPTRSARGCPNLPPPEPQWQQLSQNEHYLPQSFPTSSFSQPHHLK</sequence>
<comment type="caution">
    <text evidence="1">The sequence shown here is derived from an EMBL/GenBank/DDBJ whole genome shotgun (WGS) entry which is preliminary data.</text>
</comment>
<protein>
    <submittedName>
        <fullName evidence="1">2150_t:CDS:1</fullName>
    </submittedName>
</protein>